<accession>A0A226E867</accession>
<gene>
    <name evidence="1" type="ORF">Fcan01_12318</name>
</gene>
<sequence>MSSTCAAAAAKHLMKIRPGNVYVCRSGTFIILRGSICPSIKEAVTVTLSISKYEVLSPTSPNIKRDSGAEGTGESLESRAFLPRWISITCSLTDVAADKSSSFEDLVVTVDLAHGVPLLKTCTNCNFVPL</sequence>
<keyword evidence="2" id="KW-1185">Reference proteome</keyword>
<comment type="caution">
    <text evidence="1">The sequence shown here is derived from an EMBL/GenBank/DDBJ whole genome shotgun (WGS) entry which is preliminary data.</text>
</comment>
<name>A0A226E867_FOLCA</name>
<dbReference type="Proteomes" id="UP000198287">
    <property type="component" value="Unassembled WGS sequence"/>
</dbReference>
<evidence type="ECO:0000313" key="1">
    <source>
        <dbReference type="EMBL" id="OXA53284.1"/>
    </source>
</evidence>
<reference evidence="1 2" key="1">
    <citation type="submission" date="2015-12" db="EMBL/GenBank/DDBJ databases">
        <title>The genome of Folsomia candida.</title>
        <authorList>
            <person name="Faddeeva A."/>
            <person name="Derks M.F."/>
            <person name="Anvar Y."/>
            <person name="Smit S."/>
            <person name="Van Straalen N."/>
            <person name="Roelofs D."/>
        </authorList>
    </citation>
    <scope>NUCLEOTIDE SEQUENCE [LARGE SCALE GENOMIC DNA]</scope>
    <source>
        <strain evidence="1 2">VU population</strain>
        <tissue evidence="1">Whole body</tissue>
    </source>
</reference>
<evidence type="ECO:0000313" key="2">
    <source>
        <dbReference type="Proteomes" id="UP000198287"/>
    </source>
</evidence>
<protein>
    <submittedName>
        <fullName evidence="1">Uncharacterized protein</fullName>
    </submittedName>
</protein>
<proteinExistence type="predicted"/>
<dbReference type="EMBL" id="LNIX01000006">
    <property type="protein sequence ID" value="OXA53284.1"/>
    <property type="molecule type" value="Genomic_DNA"/>
</dbReference>
<organism evidence="1 2">
    <name type="scientific">Folsomia candida</name>
    <name type="common">Springtail</name>
    <dbReference type="NCBI Taxonomy" id="158441"/>
    <lineage>
        <taxon>Eukaryota</taxon>
        <taxon>Metazoa</taxon>
        <taxon>Ecdysozoa</taxon>
        <taxon>Arthropoda</taxon>
        <taxon>Hexapoda</taxon>
        <taxon>Collembola</taxon>
        <taxon>Entomobryomorpha</taxon>
        <taxon>Isotomoidea</taxon>
        <taxon>Isotomidae</taxon>
        <taxon>Proisotominae</taxon>
        <taxon>Folsomia</taxon>
    </lineage>
</organism>
<dbReference type="AlphaFoldDB" id="A0A226E867"/>